<dbReference type="Proteomes" id="UP001154860">
    <property type="component" value="Unassembled WGS sequence"/>
</dbReference>
<evidence type="ECO:0000313" key="1">
    <source>
        <dbReference type="EMBL" id="MBN2979031.1"/>
    </source>
</evidence>
<comment type="caution">
    <text evidence="1">The sequence shown here is derived from an EMBL/GenBank/DDBJ whole genome shotgun (WGS) entry which is preliminary data.</text>
</comment>
<reference evidence="1 2" key="2">
    <citation type="journal article" date="2023" name="Plant Pathol.">
        <title>Dismantling and reorganizing Pseudomonas marginalis sensu#lato.</title>
        <authorList>
            <person name="Sawada H."/>
            <person name="Fujikawa T."/>
            <person name="Satou M."/>
        </authorList>
    </citation>
    <scope>NUCLEOTIDE SEQUENCE [LARGE SCALE GENOMIC DNA]</scope>
    <source>
        <strain evidence="1 2">MAFF 301381</strain>
    </source>
</reference>
<organism evidence="1 2">
    <name type="scientific">Pseudomonas lactucae</name>
    <dbReference type="NCBI Taxonomy" id="2813360"/>
    <lineage>
        <taxon>Bacteria</taxon>
        <taxon>Pseudomonadati</taxon>
        <taxon>Pseudomonadota</taxon>
        <taxon>Gammaproteobacteria</taxon>
        <taxon>Pseudomonadales</taxon>
        <taxon>Pseudomonadaceae</taxon>
        <taxon>Pseudomonas</taxon>
    </lineage>
</organism>
<sequence length="60" mass="6855">MSEESKFELYASETKVMLERLASGAQEIESGLYQVLDDVFIELDQSQTADTRKNEKAPKR</sequence>
<protein>
    <submittedName>
        <fullName evidence="1">Uncharacterized protein</fullName>
    </submittedName>
</protein>
<name>A0A9X0YH31_9PSED</name>
<dbReference type="AlphaFoldDB" id="A0A9X0YH31"/>
<reference evidence="1 2" key="1">
    <citation type="journal article" date="2021" name="Int. J. Syst. Evol. Microbiol.">
        <title>Pseudomonas lactucae sp. nov., a pathogen causing bacterial rot of lettuce in Japan.</title>
        <authorList>
            <person name="Sawada H."/>
            <person name="Fujikawa T."/>
            <person name="Satou M."/>
        </authorList>
    </citation>
    <scope>NUCLEOTIDE SEQUENCE [LARGE SCALE GENOMIC DNA]</scope>
    <source>
        <strain evidence="1 2">MAFF 301381</strain>
    </source>
</reference>
<dbReference type="EMBL" id="JAFHKJ010000134">
    <property type="protein sequence ID" value="MBN2979031.1"/>
    <property type="molecule type" value="Genomic_DNA"/>
</dbReference>
<proteinExistence type="predicted"/>
<keyword evidence="2" id="KW-1185">Reference proteome</keyword>
<gene>
    <name evidence="1" type="ORF">JWR99_25055</name>
</gene>
<evidence type="ECO:0000313" key="2">
    <source>
        <dbReference type="Proteomes" id="UP001154860"/>
    </source>
</evidence>
<dbReference type="RefSeq" id="WP_078731174.1">
    <property type="nucleotide sequence ID" value="NZ_JAFHKI010000133.1"/>
</dbReference>
<accession>A0A9X0YH31</accession>